<evidence type="ECO:0000256" key="1">
    <source>
        <dbReference type="ARBA" id="ARBA00007664"/>
    </source>
</evidence>
<dbReference type="SUPFAM" id="SSF50494">
    <property type="entry name" value="Trypsin-like serine proteases"/>
    <property type="match status" value="1"/>
</dbReference>
<keyword evidence="7 9" id="KW-1015">Disulfide bond</keyword>
<evidence type="ECO:0000313" key="14">
    <source>
        <dbReference type="Proteomes" id="UP000014629"/>
    </source>
</evidence>
<dbReference type="PROSITE" id="PS00135">
    <property type="entry name" value="TRYPSIN_SER"/>
    <property type="match status" value="1"/>
</dbReference>
<keyword evidence="6" id="KW-0865">Zymogen</keyword>
<feature type="chain" id="PRO_5004525089" evidence="10">
    <location>
        <begin position="22"/>
        <end position="282"/>
    </location>
</feature>
<dbReference type="InterPro" id="IPR001254">
    <property type="entry name" value="Trypsin_dom"/>
</dbReference>
<dbReference type="PATRIC" id="fig|1286094.4.peg.6707"/>
<keyword evidence="3 10" id="KW-0732">Signal</keyword>
<dbReference type="InterPro" id="IPR004236">
    <property type="entry name" value="Pept_S1_alpha_lytic"/>
</dbReference>
<evidence type="ECO:0000256" key="3">
    <source>
        <dbReference type="ARBA" id="ARBA00022729"/>
    </source>
</evidence>
<reference evidence="13 14" key="1">
    <citation type="submission" date="2013-02" db="EMBL/GenBank/DDBJ databases">
        <title>Draft Genome Sequence of Streptomyces aurantiacus, Which Produces Setomimycin.</title>
        <authorList>
            <person name="Gruening B.A."/>
            <person name="Praeg A."/>
            <person name="Erxleben A."/>
            <person name="Guenther S."/>
            <person name="Mueller M."/>
        </authorList>
    </citation>
    <scope>NUCLEOTIDE SEQUENCE [LARGE SCALE GENOMIC DNA]</scope>
    <source>
        <strain evidence="13 14">JA 4570</strain>
    </source>
</reference>
<feature type="disulfide bond" evidence="9">
    <location>
        <begin position="111"/>
        <end position="131"/>
    </location>
</feature>
<dbReference type="EMBL" id="AOPZ01000442">
    <property type="protein sequence ID" value="EPH40135.1"/>
    <property type="molecule type" value="Genomic_DNA"/>
</dbReference>
<feature type="active site" description="Charge relay system" evidence="8">
    <location>
        <position position="130"/>
    </location>
</feature>
<organism evidence="13 14">
    <name type="scientific">Streptomyces aurantiacus JA 4570</name>
    <dbReference type="NCBI Taxonomy" id="1286094"/>
    <lineage>
        <taxon>Bacteria</taxon>
        <taxon>Bacillati</taxon>
        <taxon>Actinomycetota</taxon>
        <taxon>Actinomycetes</taxon>
        <taxon>Kitasatosporales</taxon>
        <taxon>Streptomycetaceae</taxon>
        <taxon>Streptomyces</taxon>
        <taxon>Streptomyces aurantiacus group</taxon>
    </lineage>
</organism>
<evidence type="ECO:0000256" key="6">
    <source>
        <dbReference type="ARBA" id="ARBA00023145"/>
    </source>
</evidence>
<feature type="disulfide bond" evidence="9">
    <location>
        <begin position="232"/>
        <end position="259"/>
    </location>
</feature>
<feature type="domain" description="Peptidase S1A alpha-lytic prodomain" evidence="12">
    <location>
        <begin position="27"/>
        <end position="81"/>
    </location>
</feature>
<name>S3ZP70_9ACTN</name>
<accession>S3ZP70</accession>
<keyword evidence="2" id="KW-0645">Protease</keyword>
<dbReference type="InterPro" id="IPR018114">
    <property type="entry name" value="TRYPSIN_HIS"/>
</dbReference>
<dbReference type="GO" id="GO:0006508">
    <property type="term" value="P:proteolysis"/>
    <property type="evidence" value="ECO:0007669"/>
    <property type="project" value="UniProtKB-KW"/>
</dbReference>
<proteinExistence type="inferred from homology"/>
<evidence type="ECO:0000256" key="9">
    <source>
        <dbReference type="PIRSR" id="PIRSR001134-2"/>
    </source>
</evidence>
<feature type="active site" description="Charge relay system" evidence="8">
    <location>
        <position position="238"/>
    </location>
</feature>
<keyword evidence="5" id="KW-0720">Serine protease</keyword>
<dbReference type="CDD" id="cd21112">
    <property type="entry name" value="alphaLP-like"/>
    <property type="match status" value="1"/>
</dbReference>
<dbReference type="AlphaFoldDB" id="S3ZP70"/>
<dbReference type="Proteomes" id="UP000014629">
    <property type="component" value="Unassembled WGS sequence"/>
</dbReference>
<dbReference type="GO" id="GO:0005576">
    <property type="term" value="C:extracellular region"/>
    <property type="evidence" value="ECO:0007669"/>
    <property type="project" value="InterPro"/>
</dbReference>
<dbReference type="GO" id="GO:0004252">
    <property type="term" value="F:serine-type endopeptidase activity"/>
    <property type="evidence" value="ECO:0007669"/>
    <property type="project" value="InterPro"/>
</dbReference>
<dbReference type="PRINTS" id="PR00861">
    <property type="entry name" value="ALYTICPTASE"/>
</dbReference>
<evidence type="ECO:0000256" key="10">
    <source>
        <dbReference type="SAM" id="SignalP"/>
    </source>
</evidence>
<evidence type="ECO:0000256" key="2">
    <source>
        <dbReference type="ARBA" id="ARBA00022670"/>
    </source>
</evidence>
<dbReference type="Pfam" id="PF00089">
    <property type="entry name" value="Trypsin"/>
    <property type="match status" value="1"/>
</dbReference>
<dbReference type="Pfam" id="PF02983">
    <property type="entry name" value="Pro_Al_protease"/>
    <property type="match status" value="1"/>
</dbReference>
<gene>
    <name evidence="13" type="ORF">STRAU_6785</name>
</gene>
<comment type="caution">
    <text evidence="13">The sequence shown here is derived from an EMBL/GenBank/DDBJ whole genome shotgun (WGS) entry which is preliminary data.</text>
</comment>
<dbReference type="Gene3D" id="2.40.10.10">
    <property type="entry name" value="Trypsin-like serine proteases"/>
    <property type="match status" value="2"/>
</dbReference>
<dbReference type="InterPro" id="IPR043504">
    <property type="entry name" value="Peptidase_S1_PA_chymotrypsin"/>
</dbReference>
<evidence type="ECO:0000256" key="5">
    <source>
        <dbReference type="ARBA" id="ARBA00022825"/>
    </source>
</evidence>
<dbReference type="PIRSF" id="PIRSF001134">
    <property type="entry name" value="Streptogrisin"/>
    <property type="match status" value="1"/>
</dbReference>
<comment type="similarity">
    <text evidence="1">Belongs to the peptidase S1 family.</text>
</comment>
<sequence length="282" mass="28707">MVAVATGLVAAAALAVPAASADEARTYSASDLTAAGDAVLEADVAGTAWNVDPKTKQVVVTADSTVSKAEIAKLKQAAGDKAGALKIERTPGKFQKYISGGDATYASSWRCSLGFNVRNGSTYYFLTAGHCTDGAGTWWANSAKTTVLGSTHGSSFPTNDYGIVRYTNSSITKSGTVGSQDITRAADPTVNQSVTRRGSTTGTHSGRVTGLNATVNYGGGDIVYGMIRTTVCAEPGDSGGPLYSGTTALGLTSGGSGNCSSGGTTFFQPVTEALRAYNVSVY</sequence>
<feature type="active site" description="Charge relay system" evidence="8">
    <location>
        <position position="160"/>
    </location>
</feature>
<evidence type="ECO:0000313" key="13">
    <source>
        <dbReference type="EMBL" id="EPH40135.1"/>
    </source>
</evidence>
<evidence type="ECO:0000256" key="4">
    <source>
        <dbReference type="ARBA" id="ARBA00022801"/>
    </source>
</evidence>
<keyword evidence="14" id="KW-1185">Reference proteome</keyword>
<dbReference type="PROSITE" id="PS00134">
    <property type="entry name" value="TRYPSIN_HIS"/>
    <property type="match status" value="1"/>
</dbReference>
<dbReference type="InterPro" id="IPR001316">
    <property type="entry name" value="Pept_S1A_streptogrisin"/>
</dbReference>
<evidence type="ECO:0000256" key="7">
    <source>
        <dbReference type="ARBA" id="ARBA00023157"/>
    </source>
</evidence>
<dbReference type="InterPro" id="IPR033116">
    <property type="entry name" value="TRYPSIN_SER"/>
</dbReference>
<evidence type="ECO:0000259" key="12">
    <source>
        <dbReference type="Pfam" id="PF02983"/>
    </source>
</evidence>
<evidence type="ECO:0000259" key="11">
    <source>
        <dbReference type="Pfam" id="PF00089"/>
    </source>
</evidence>
<feature type="domain" description="Peptidase S1" evidence="11">
    <location>
        <begin position="98"/>
        <end position="273"/>
    </location>
</feature>
<evidence type="ECO:0000256" key="8">
    <source>
        <dbReference type="PIRSR" id="PIRSR001134-1"/>
    </source>
</evidence>
<protein>
    <submittedName>
        <fullName evidence="13">Putative Streptogrisin-B</fullName>
    </submittedName>
</protein>
<dbReference type="InterPro" id="IPR009003">
    <property type="entry name" value="Peptidase_S1_PA"/>
</dbReference>
<feature type="signal peptide" evidence="10">
    <location>
        <begin position="1"/>
        <end position="21"/>
    </location>
</feature>
<keyword evidence="4" id="KW-0378">Hydrolase</keyword>